<gene>
    <name evidence="12" type="ORF">G3446_16850</name>
</gene>
<dbReference type="InterPro" id="IPR001179">
    <property type="entry name" value="PPIase_FKBP_dom"/>
</dbReference>
<feature type="domain" description="PPIase FKBP-type" evidence="11">
    <location>
        <begin position="7"/>
        <end position="84"/>
    </location>
</feature>
<keyword evidence="4" id="KW-0963">Cytoplasm</keyword>
<comment type="subcellular location">
    <subcellularLocation>
        <location evidence="2">Cytoplasm</location>
    </subcellularLocation>
</comment>
<accession>A0A6M0K1A8</accession>
<dbReference type="PANTHER" id="PTHR47861:SF3">
    <property type="entry name" value="FKBP-TYPE PEPTIDYL-PROLYL CIS-TRANS ISOMERASE SLYD"/>
    <property type="match status" value="1"/>
</dbReference>
<comment type="function">
    <text evidence="8">Also involved in hydrogenase metallocenter assembly, probably by participating in the nickel insertion step. This function in hydrogenase biosynthesis requires chaperone activity and the presence of the metal-binding domain, but not PPIase activity.</text>
</comment>
<dbReference type="GO" id="GO:0042026">
    <property type="term" value="P:protein refolding"/>
    <property type="evidence" value="ECO:0007669"/>
    <property type="project" value="UniProtKB-ARBA"/>
</dbReference>
<dbReference type="EC" id="5.2.1.8" evidence="10"/>
<name>A0A6M0K1A8_9GAMM</name>
<evidence type="ECO:0000259" key="11">
    <source>
        <dbReference type="PROSITE" id="PS50059"/>
    </source>
</evidence>
<evidence type="ECO:0000256" key="4">
    <source>
        <dbReference type="ARBA" id="ARBA00022490"/>
    </source>
</evidence>
<dbReference type="Pfam" id="PF00254">
    <property type="entry name" value="FKBP_C"/>
    <property type="match status" value="1"/>
</dbReference>
<evidence type="ECO:0000313" key="12">
    <source>
        <dbReference type="EMBL" id="NEV63536.1"/>
    </source>
</evidence>
<keyword evidence="13" id="KW-1185">Reference proteome</keyword>
<comment type="similarity">
    <text evidence="3 10">Belongs to the FKBP-type PPIase family.</text>
</comment>
<keyword evidence="6" id="KW-0143">Chaperone</keyword>
<dbReference type="EMBL" id="JAAIJQ010000054">
    <property type="protein sequence ID" value="NEV63536.1"/>
    <property type="molecule type" value="Genomic_DNA"/>
</dbReference>
<evidence type="ECO:0000256" key="7">
    <source>
        <dbReference type="ARBA" id="ARBA00023235"/>
    </source>
</evidence>
<dbReference type="GO" id="GO:0003755">
    <property type="term" value="F:peptidyl-prolyl cis-trans isomerase activity"/>
    <property type="evidence" value="ECO:0007669"/>
    <property type="project" value="UniProtKB-UniRule"/>
</dbReference>
<evidence type="ECO:0000256" key="3">
    <source>
        <dbReference type="ARBA" id="ARBA00006577"/>
    </source>
</evidence>
<evidence type="ECO:0000256" key="10">
    <source>
        <dbReference type="RuleBase" id="RU003915"/>
    </source>
</evidence>
<dbReference type="InterPro" id="IPR046357">
    <property type="entry name" value="PPIase_dom_sf"/>
</dbReference>
<dbReference type="Proteomes" id="UP000483379">
    <property type="component" value="Unassembled WGS sequence"/>
</dbReference>
<keyword evidence="7 9" id="KW-0413">Isomerase</keyword>
<dbReference type="GO" id="GO:0005737">
    <property type="term" value="C:cytoplasm"/>
    <property type="evidence" value="ECO:0007669"/>
    <property type="project" value="UniProtKB-SubCell"/>
</dbReference>
<evidence type="ECO:0000256" key="8">
    <source>
        <dbReference type="ARBA" id="ARBA00037071"/>
    </source>
</evidence>
<dbReference type="RefSeq" id="WP_164454000.1">
    <property type="nucleotide sequence ID" value="NZ_JAAIJQ010000054.1"/>
</dbReference>
<proteinExistence type="inferred from homology"/>
<dbReference type="SUPFAM" id="SSF54534">
    <property type="entry name" value="FKBP-like"/>
    <property type="match status" value="1"/>
</dbReference>
<comment type="caution">
    <text evidence="12">The sequence shown here is derived from an EMBL/GenBank/DDBJ whole genome shotgun (WGS) entry which is preliminary data.</text>
</comment>
<evidence type="ECO:0000256" key="6">
    <source>
        <dbReference type="ARBA" id="ARBA00023186"/>
    </source>
</evidence>
<evidence type="ECO:0000256" key="1">
    <source>
        <dbReference type="ARBA" id="ARBA00000971"/>
    </source>
</evidence>
<dbReference type="PROSITE" id="PS50059">
    <property type="entry name" value="FKBP_PPIASE"/>
    <property type="match status" value="1"/>
</dbReference>
<organism evidence="12 13">
    <name type="scientific">Thiorhodococcus minor</name>
    <dbReference type="NCBI Taxonomy" id="57489"/>
    <lineage>
        <taxon>Bacteria</taxon>
        <taxon>Pseudomonadati</taxon>
        <taxon>Pseudomonadota</taxon>
        <taxon>Gammaproteobacteria</taxon>
        <taxon>Chromatiales</taxon>
        <taxon>Chromatiaceae</taxon>
        <taxon>Thiorhodococcus</taxon>
    </lineage>
</organism>
<keyword evidence="5 9" id="KW-0697">Rotamase</keyword>
<dbReference type="PANTHER" id="PTHR47861">
    <property type="entry name" value="FKBP-TYPE PEPTIDYL-PROLYL CIS-TRANS ISOMERASE SLYD"/>
    <property type="match status" value="1"/>
</dbReference>
<evidence type="ECO:0000313" key="13">
    <source>
        <dbReference type="Proteomes" id="UP000483379"/>
    </source>
</evidence>
<comment type="catalytic activity">
    <reaction evidence="1 9 10">
        <text>[protein]-peptidylproline (omega=180) = [protein]-peptidylproline (omega=0)</text>
        <dbReference type="Rhea" id="RHEA:16237"/>
        <dbReference type="Rhea" id="RHEA-COMP:10747"/>
        <dbReference type="Rhea" id="RHEA-COMP:10748"/>
        <dbReference type="ChEBI" id="CHEBI:83833"/>
        <dbReference type="ChEBI" id="CHEBI:83834"/>
        <dbReference type="EC" id="5.2.1.8"/>
    </reaction>
</comment>
<protein>
    <recommendedName>
        <fullName evidence="10">Peptidyl-prolyl cis-trans isomerase</fullName>
        <ecNumber evidence="10">5.2.1.8</ecNumber>
    </recommendedName>
</protein>
<dbReference type="AlphaFoldDB" id="A0A6M0K1A8"/>
<evidence type="ECO:0000256" key="5">
    <source>
        <dbReference type="ARBA" id="ARBA00023110"/>
    </source>
</evidence>
<reference evidence="12 13" key="1">
    <citation type="submission" date="2020-02" db="EMBL/GenBank/DDBJ databases">
        <title>Genome sequences of Thiorhodococcus mannitoliphagus and Thiorhodococcus minor, purple sulfur photosynthetic bacteria in the gammaproteobacterial family, Chromatiaceae.</title>
        <authorList>
            <person name="Aviles F.A."/>
            <person name="Meyer T.E."/>
            <person name="Kyndt J.A."/>
        </authorList>
    </citation>
    <scope>NUCLEOTIDE SEQUENCE [LARGE SCALE GENOMIC DNA]</scope>
    <source>
        <strain evidence="12 13">DSM 11518</strain>
    </source>
</reference>
<sequence length="155" mass="16439">MATAKLGDRVEVHYSGTLGDGTTFDTSRDREPLVFTIGQGRMLPDFEEAFVGMREGERKTIVVPCESAFGEHDTGMALTVPADTIDVGEELAVGTILRAQGPDGEAASFTIVAIEEEAVILDGNHPLAGHDLTFELELVRIAESAPLAASPGRLS</sequence>
<evidence type="ECO:0000256" key="9">
    <source>
        <dbReference type="PROSITE-ProRule" id="PRU00277"/>
    </source>
</evidence>
<evidence type="ECO:0000256" key="2">
    <source>
        <dbReference type="ARBA" id="ARBA00004496"/>
    </source>
</evidence>
<dbReference type="Gene3D" id="3.10.50.40">
    <property type="match status" value="1"/>
</dbReference>